<evidence type="ECO:0000256" key="1">
    <source>
        <dbReference type="SAM" id="Phobius"/>
    </source>
</evidence>
<name>B8LLA3_PICSI</name>
<feature type="transmembrane region" description="Helical" evidence="1">
    <location>
        <begin position="198"/>
        <end position="222"/>
    </location>
</feature>
<accession>B8LLA3</accession>
<feature type="transmembrane region" description="Helical" evidence="1">
    <location>
        <begin position="135"/>
        <end position="153"/>
    </location>
</feature>
<keyword evidence="1" id="KW-0472">Membrane</keyword>
<organism evidence="2">
    <name type="scientific">Picea sitchensis</name>
    <name type="common">Sitka spruce</name>
    <name type="synonym">Pinus sitchensis</name>
    <dbReference type="NCBI Taxonomy" id="3332"/>
    <lineage>
        <taxon>Eukaryota</taxon>
        <taxon>Viridiplantae</taxon>
        <taxon>Streptophyta</taxon>
        <taxon>Embryophyta</taxon>
        <taxon>Tracheophyta</taxon>
        <taxon>Spermatophyta</taxon>
        <taxon>Pinopsida</taxon>
        <taxon>Pinidae</taxon>
        <taxon>Conifers I</taxon>
        <taxon>Pinales</taxon>
        <taxon>Pinaceae</taxon>
        <taxon>Picea</taxon>
    </lineage>
</organism>
<proteinExistence type="evidence at transcript level"/>
<dbReference type="AlphaFoldDB" id="B8LLA3"/>
<feature type="transmembrane region" description="Helical" evidence="1">
    <location>
        <begin position="165"/>
        <end position="186"/>
    </location>
</feature>
<dbReference type="PANTHER" id="PTHR35283:SF3">
    <property type="entry name" value="T12C22.21 PROTEIN"/>
    <property type="match status" value="1"/>
</dbReference>
<keyword evidence="1" id="KW-1133">Transmembrane helix</keyword>
<dbReference type="EMBL" id="EF676534">
    <property type="protein sequence ID" value="ABR16433.1"/>
    <property type="molecule type" value="mRNA"/>
</dbReference>
<dbReference type="PANTHER" id="PTHR35283">
    <property type="entry name" value="T12C22.21 PROTEIN"/>
    <property type="match status" value="1"/>
</dbReference>
<dbReference type="InterPro" id="IPR021414">
    <property type="entry name" value="DUF3054"/>
</dbReference>
<dbReference type="Pfam" id="PF11255">
    <property type="entry name" value="DUF3054"/>
    <property type="match status" value="1"/>
</dbReference>
<evidence type="ECO:0000313" key="2">
    <source>
        <dbReference type="EMBL" id="ABR16433.1"/>
    </source>
</evidence>
<feature type="transmembrane region" description="Helical" evidence="1">
    <location>
        <begin position="103"/>
        <end position="123"/>
    </location>
</feature>
<evidence type="ECO:0008006" key="3">
    <source>
        <dbReference type="Google" id="ProtNLM"/>
    </source>
</evidence>
<reference evidence="2" key="1">
    <citation type="submission" date="2007-06" db="EMBL/GenBank/DDBJ databases">
        <title>Full length cDNA sequences from Sitka Spruce (Picea sitchensis).</title>
        <authorList>
            <person name="Ralph S.G."/>
            <person name="Chun H.E."/>
            <person name="Liao N."/>
            <person name="Ali J."/>
            <person name="Reid K."/>
            <person name="Kolosova N."/>
            <person name="Cooper N."/>
            <person name="Cullis C."/>
            <person name="Jancsik S."/>
            <person name="Moore R."/>
            <person name="Mayo M."/>
            <person name="Wagner S."/>
            <person name="Holt R.A."/>
            <person name="Jones S.J.M."/>
            <person name="Marra M.A."/>
            <person name="Ritland C.E."/>
            <person name="Ritland K."/>
            <person name="Bohlmann J."/>
        </authorList>
    </citation>
    <scope>NUCLEOTIDE SEQUENCE</scope>
    <source>
        <tissue evidence="2">Green portion of the leader tissue</tissue>
    </source>
</reference>
<protein>
    <recommendedName>
        <fullName evidence="3">DUF3054 domain-containing protein</fullName>
    </recommendedName>
</protein>
<sequence>MSANACLSALPRHSYPSLHSSHRQRLPSAKFRAGSVTVRRKNSTRISGIVRATVDGEVSAQRRPAAKEEKLLQTVAVEEDGVPVEGVIKFDKFDTPWRNWRRVAILVGGDVLALLTFSAIGRLSHGMPVLDWETLHTADPFIAGWLLGAYFLGGFESEGLGINGVTKAVFAATKSWVVGIPLGLAIRGVQAGHFPSSAFILVSLGSTFVLLIGWRAVFTALFPNDEQSRKKREIYKKGSPLELFELLSSLVRRW</sequence>
<keyword evidence="1" id="KW-0812">Transmembrane</keyword>